<gene>
    <name evidence="3" type="ORF">TrRE_jg6910</name>
</gene>
<dbReference type="AlphaFoldDB" id="A0A9W6ZKD7"/>
<keyword evidence="1" id="KW-0201">Cytochrome c-type biogenesis</keyword>
<name>A0A9W6ZKD7_9STRA</name>
<dbReference type="Proteomes" id="UP001165082">
    <property type="component" value="Unassembled WGS sequence"/>
</dbReference>
<evidence type="ECO:0000256" key="1">
    <source>
        <dbReference type="ARBA" id="ARBA00022748"/>
    </source>
</evidence>
<dbReference type="PANTHER" id="PTHR31272">
    <property type="entry name" value="CYTOCHROME C-TYPE BIOGENESIS PROTEIN HI_1454-RELATED"/>
    <property type="match status" value="1"/>
</dbReference>
<evidence type="ECO:0000256" key="2">
    <source>
        <dbReference type="SAM" id="Phobius"/>
    </source>
</evidence>
<feature type="transmembrane region" description="Helical" evidence="2">
    <location>
        <begin position="314"/>
        <end position="335"/>
    </location>
</feature>
<evidence type="ECO:0000313" key="4">
    <source>
        <dbReference type="Proteomes" id="UP001165082"/>
    </source>
</evidence>
<keyword evidence="2" id="KW-1133">Transmembrane helix</keyword>
<sequence length="388" mass="41092">MYNNLDRIGFTKKLRAQFEKNGTFTATNTVSGDKLLKLSDWMDVVMLLNGEIRLDDLQNAVKVNARNFVKARIDHLEYVTARDAVKNPDETANDRAKRLGRIKGETYERRSIRNEDTILKIIIGKCCEEQSGCTTIGIPVAHEHNGTAAMHLPDTGAYTLVSSIDNYPQYDMHTIQTCPICEGCNKGGSREGGERATLLYSLGLSLVFATLGVGLTAASATLDGGAVGGADVKGVLGGGVMIAMGGGVLDLWKVPLLGRSSSSLQSPTLPSSSPGYLWLLKPLFLGMTSGLVSSPCSTPVLTSLLAYLSSSTSLVAPVLSLCSYTFGYVTLLVLASFKGIESLEWAAGDEARNEGVMRVMGAGVVAVGGRMIMDAALGDASLRGAGLL</sequence>
<evidence type="ECO:0000313" key="3">
    <source>
        <dbReference type="EMBL" id="GMH56189.1"/>
    </source>
</evidence>
<organism evidence="3 4">
    <name type="scientific">Triparma retinervis</name>
    <dbReference type="NCBI Taxonomy" id="2557542"/>
    <lineage>
        <taxon>Eukaryota</taxon>
        <taxon>Sar</taxon>
        <taxon>Stramenopiles</taxon>
        <taxon>Ochrophyta</taxon>
        <taxon>Bolidophyceae</taxon>
        <taxon>Parmales</taxon>
        <taxon>Triparmaceae</taxon>
        <taxon>Triparma</taxon>
    </lineage>
</organism>
<evidence type="ECO:0008006" key="5">
    <source>
        <dbReference type="Google" id="ProtNLM"/>
    </source>
</evidence>
<dbReference type="InterPro" id="IPR051790">
    <property type="entry name" value="Cytochrome_c-biogenesis_DsbD"/>
</dbReference>
<protein>
    <recommendedName>
        <fullName evidence="5">Cytochrome C biogenesis protein transmembrane domain-containing protein</fullName>
    </recommendedName>
</protein>
<keyword evidence="2" id="KW-0472">Membrane</keyword>
<feature type="transmembrane region" description="Helical" evidence="2">
    <location>
        <begin position="234"/>
        <end position="254"/>
    </location>
</feature>
<dbReference type="PANTHER" id="PTHR31272:SF6">
    <property type="entry name" value="CYTOCHROME C-TYPE BIOGENESIS CCDA-LIKE CHLOROPLASTIC PROTEIN"/>
    <property type="match status" value="1"/>
</dbReference>
<dbReference type="EMBL" id="BRXZ01000869">
    <property type="protein sequence ID" value="GMH56189.1"/>
    <property type="molecule type" value="Genomic_DNA"/>
</dbReference>
<reference evidence="3" key="1">
    <citation type="submission" date="2022-07" db="EMBL/GenBank/DDBJ databases">
        <title>Genome analysis of Parmales, a sister group of diatoms, reveals the evolutionary specialization of diatoms from phago-mixotrophs to photoautotrophs.</title>
        <authorList>
            <person name="Ban H."/>
            <person name="Sato S."/>
            <person name="Yoshikawa S."/>
            <person name="Kazumasa Y."/>
            <person name="Nakamura Y."/>
            <person name="Ichinomiya M."/>
            <person name="Saitoh K."/>
            <person name="Sato N."/>
            <person name="Blanc-Mathieu R."/>
            <person name="Endo H."/>
            <person name="Kuwata A."/>
            <person name="Ogata H."/>
        </authorList>
    </citation>
    <scope>NUCLEOTIDE SEQUENCE</scope>
</reference>
<comment type="caution">
    <text evidence="3">The sequence shown here is derived from an EMBL/GenBank/DDBJ whole genome shotgun (WGS) entry which is preliminary data.</text>
</comment>
<accession>A0A9W6ZKD7</accession>
<dbReference type="GO" id="GO:0017004">
    <property type="term" value="P:cytochrome complex assembly"/>
    <property type="evidence" value="ECO:0007669"/>
    <property type="project" value="UniProtKB-KW"/>
</dbReference>
<feature type="transmembrane region" description="Helical" evidence="2">
    <location>
        <begin position="275"/>
        <end position="294"/>
    </location>
</feature>
<keyword evidence="4" id="KW-1185">Reference proteome</keyword>
<keyword evidence="2" id="KW-0812">Transmembrane</keyword>
<feature type="transmembrane region" description="Helical" evidence="2">
    <location>
        <begin position="198"/>
        <end position="222"/>
    </location>
</feature>
<proteinExistence type="predicted"/>
<dbReference type="OrthoDB" id="40974at2759"/>